<protein>
    <submittedName>
        <fullName evidence="3">Molybdopterin or thiamine biosynthesis adenylyltransferase</fullName>
    </submittedName>
</protein>
<evidence type="ECO:0000313" key="4">
    <source>
        <dbReference type="Proteomes" id="UP000243535"/>
    </source>
</evidence>
<dbReference type="GO" id="GO:0005829">
    <property type="term" value="C:cytosol"/>
    <property type="evidence" value="ECO:0007669"/>
    <property type="project" value="TreeGrafter"/>
</dbReference>
<evidence type="ECO:0000256" key="1">
    <source>
        <dbReference type="ARBA" id="ARBA00009919"/>
    </source>
</evidence>
<dbReference type="PANTHER" id="PTHR10953">
    <property type="entry name" value="UBIQUITIN-ACTIVATING ENZYME E1"/>
    <property type="match status" value="1"/>
</dbReference>
<evidence type="ECO:0000313" key="3">
    <source>
        <dbReference type="EMBL" id="CUA82599.1"/>
    </source>
</evidence>
<dbReference type="SUPFAM" id="SSF69572">
    <property type="entry name" value="Activating enzymes of the ubiquitin-like proteins"/>
    <property type="match status" value="1"/>
</dbReference>
<dbReference type="InterPro" id="IPR000594">
    <property type="entry name" value="ThiF_NAD_FAD-bd"/>
</dbReference>
<dbReference type="Pfam" id="PF00899">
    <property type="entry name" value="ThiF"/>
    <property type="match status" value="1"/>
</dbReference>
<dbReference type="EMBL" id="CYHA01000002">
    <property type="protein sequence ID" value="CUA82599.1"/>
    <property type="molecule type" value="Genomic_DNA"/>
</dbReference>
<comment type="similarity">
    <text evidence="1">Belongs to the HesA/MoeB/ThiF family.</text>
</comment>
<gene>
    <name evidence="3" type="ORF">Ga0061063_1356</name>
</gene>
<dbReference type="GO" id="GO:0008641">
    <property type="term" value="F:ubiquitin-like modifier activating enzyme activity"/>
    <property type="evidence" value="ECO:0007669"/>
    <property type="project" value="InterPro"/>
</dbReference>
<dbReference type="FunFam" id="3.40.50.720:FF:000080">
    <property type="entry name" value="Thiazole biosynthesis adenylyltransferase ThiF"/>
    <property type="match status" value="1"/>
</dbReference>
<sequence length="255" mass="26991">MNNEILLRYSRHLLLKEVGIEGQTRLAEGRVLVLGCGGLGATVVPFLAAAGVGRLLLADHDVVELSNLQRQIAYRETDLGRPKVEAATDAVRALNPAVQVQALRERLDEPTLTALARTVDVLVDCSDNYATRRALNRAALAARVPLVSGAAVRFEGQLSVYLPHDPASPCYECLFPGEEAGDGPCATFGVFAPLVGVVGAHQAAETLKLLMGVGRPPVGRLLSYDALEACWREMGFERDPACPACGQPGAAAPSA</sequence>
<dbReference type="InterPro" id="IPR035985">
    <property type="entry name" value="Ubiquitin-activating_enz"/>
</dbReference>
<name>A0A0K6GVH6_9NEIS</name>
<keyword evidence="3" id="KW-0548">Nucleotidyltransferase</keyword>
<organism evidence="3 4">
    <name type="scientific">Gulbenkiania indica</name>
    <dbReference type="NCBI Taxonomy" id="375574"/>
    <lineage>
        <taxon>Bacteria</taxon>
        <taxon>Pseudomonadati</taxon>
        <taxon>Pseudomonadota</taxon>
        <taxon>Betaproteobacteria</taxon>
        <taxon>Neisseriales</taxon>
        <taxon>Chromobacteriaceae</taxon>
        <taxon>Gulbenkiania</taxon>
    </lineage>
</organism>
<dbReference type="PANTHER" id="PTHR10953:SF102">
    <property type="entry name" value="ADENYLYLTRANSFERASE AND SULFURTRANSFERASE MOCS3"/>
    <property type="match status" value="1"/>
</dbReference>
<dbReference type="InterPro" id="IPR045886">
    <property type="entry name" value="ThiF/MoeB/HesA"/>
</dbReference>
<dbReference type="AlphaFoldDB" id="A0A0K6GVH6"/>
<dbReference type="Proteomes" id="UP000243535">
    <property type="component" value="Unassembled WGS sequence"/>
</dbReference>
<dbReference type="Gene3D" id="3.40.50.720">
    <property type="entry name" value="NAD(P)-binding Rossmann-like Domain"/>
    <property type="match status" value="1"/>
</dbReference>
<dbReference type="STRING" id="375574.GCA_001418035_01148"/>
<dbReference type="GO" id="GO:0016779">
    <property type="term" value="F:nucleotidyltransferase activity"/>
    <property type="evidence" value="ECO:0007669"/>
    <property type="project" value="UniProtKB-KW"/>
</dbReference>
<dbReference type="NCBIfam" id="NF004281">
    <property type="entry name" value="PRK05690.1"/>
    <property type="match status" value="1"/>
</dbReference>
<proteinExistence type="inferred from homology"/>
<dbReference type="OrthoDB" id="9804286at2"/>
<accession>A0A0K6GVH6</accession>
<keyword evidence="3" id="KW-0808">Transferase</keyword>
<evidence type="ECO:0000259" key="2">
    <source>
        <dbReference type="Pfam" id="PF00899"/>
    </source>
</evidence>
<dbReference type="RefSeq" id="WP_055433674.1">
    <property type="nucleotide sequence ID" value="NZ_CYHA01000002.1"/>
</dbReference>
<keyword evidence="4" id="KW-1185">Reference proteome</keyword>
<reference evidence="4" key="1">
    <citation type="submission" date="2015-08" db="EMBL/GenBank/DDBJ databases">
        <authorList>
            <person name="Varghese N."/>
        </authorList>
    </citation>
    <scope>NUCLEOTIDE SEQUENCE [LARGE SCALE GENOMIC DNA]</scope>
    <source>
        <strain evidence="4">DSM 17901</strain>
    </source>
</reference>
<feature type="domain" description="THIF-type NAD/FAD binding fold" evidence="2">
    <location>
        <begin position="9"/>
        <end position="243"/>
    </location>
</feature>
<dbReference type="CDD" id="cd00757">
    <property type="entry name" value="ThiF_MoeB_HesA_family"/>
    <property type="match status" value="1"/>
</dbReference>
<dbReference type="GO" id="GO:0008146">
    <property type="term" value="F:sulfotransferase activity"/>
    <property type="evidence" value="ECO:0007669"/>
    <property type="project" value="TreeGrafter"/>
</dbReference>
<dbReference type="GO" id="GO:0004792">
    <property type="term" value="F:thiosulfate-cyanide sulfurtransferase activity"/>
    <property type="evidence" value="ECO:0007669"/>
    <property type="project" value="TreeGrafter"/>
</dbReference>